<dbReference type="EMBL" id="GGEC01059859">
    <property type="protein sequence ID" value="MBX40343.1"/>
    <property type="molecule type" value="Transcribed_RNA"/>
</dbReference>
<protein>
    <submittedName>
        <fullName evidence="1">Uncharacterized protein</fullName>
    </submittedName>
</protein>
<reference evidence="1" key="1">
    <citation type="submission" date="2018-02" db="EMBL/GenBank/DDBJ databases">
        <title>Rhizophora mucronata_Transcriptome.</title>
        <authorList>
            <person name="Meera S.P."/>
            <person name="Sreeshan A."/>
            <person name="Augustine A."/>
        </authorList>
    </citation>
    <scope>NUCLEOTIDE SEQUENCE</scope>
    <source>
        <tissue evidence="1">Leaf</tissue>
    </source>
</reference>
<accession>A0A2P2NCY7</accession>
<sequence length="30" mass="3515">MGCNFHHTNDKLCSEKIYICEGLKRCLKTE</sequence>
<name>A0A2P2NCY7_RHIMU</name>
<evidence type="ECO:0000313" key="1">
    <source>
        <dbReference type="EMBL" id="MBX40343.1"/>
    </source>
</evidence>
<proteinExistence type="predicted"/>
<organism evidence="1">
    <name type="scientific">Rhizophora mucronata</name>
    <name type="common">Asiatic mangrove</name>
    <dbReference type="NCBI Taxonomy" id="61149"/>
    <lineage>
        <taxon>Eukaryota</taxon>
        <taxon>Viridiplantae</taxon>
        <taxon>Streptophyta</taxon>
        <taxon>Embryophyta</taxon>
        <taxon>Tracheophyta</taxon>
        <taxon>Spermatophyta</taxon>
        <taxon>Magnoliopsida</taxon>
        <taxon>eudicotyledons</taxon>
        <taxon>Gunneridae</taxon>
        <taxon>Pentapetalae</taxon>
        <taxon>rosids</taxon>
        <taxon>fabids</taxon>
        <taxon>Malpighiales</taxon>
        <taxon>Rhizophoraceae</taxon>
        <taxon>Rhizophora</taxon>
    </lineage>
</organism>
<dbReference type="AlphaFoldDB" id="A0A2P2NCY7"/>